<evidence type="ECO:0000313" key="4">
    <source>
        <dbReference type="Proteomes" id="UP000186040"/>
    </source>
</evidence>
<evidence type="ECO:0000256" key="2">
    <source>
        <dbReference type="SAM" id="Phobius"/>
    </source>
</evidence>
<evidence type="ECO:0000256" key="1">
    <source>
        <dbReference type="SAM" id="MobiDB-lite"/>
    </source>
</evidence>
<comment type="caution">
    <text evidence="3">The sequence shown here is derived from an EMBL/GenBank/DDBJ whole genome shotgun (WGS) entry which is preliminary data.</text>
</comment>
<evidence type="ECO:0000313" key="3">
    <source>
        <dbReference type="EMBL" id="OLR89544.1"/>
    </source>
</evidence>
<dbReference type="RefSeq" id="WP_075978729.1">
    <property type="nucleotide sequence ID" value="NZ_MKQR01000032.1"/>
</dbReference>
<dbReference type="EMBL" id="MKQR01000032">
    <property type="protein sequence ID" value="OLR89544.1"/>
    <property type="molecule type" value="Genomic_DNA"/>
</dbReference>
<feature type="transmembrane region" description="Helical" evidence="2">
    <location>
        <begin position="96"/>
        <end position="116"/>
    </location>
</feature>
<reference evidence="3 4" key="1">
    <citation type="submission" date="2016-10" db="EMBL/GenBank/DDBJ databases">
        <title>The Draft Genome Sequence of Actinokineospora bangkokensis 44EHWT reveals the biosynthetic pathway of antifungal compounds Thailandins with unusual extender unit butylmalonyl-CoA.</title>
        <authorList>
            <person name="Greule A."/>
            <person name="Intra B."/>
            <person name="Flemming S."/>
            <person name="Rommel M.G."/>
            <person name="Panbangred W."/>
            <person name="Bechthold A."/>
        </authorList>
    </citation>
    <scope>NUCLEOTIDE SEQUENCE [LARGE SCALE GENOMIC DNA]</scope>
    <source>
        <strain evidence="3 4">44EHW</strain>
    </source>
</reference>
<protein>
    <submittedName>
        <fullName evidence="3">Uncharacterized protein</fullName>
    </submittedName>
</protein>
<name>A0A1Q9LC01_9PSEU</name>
<keyword evidence="2" id="KW-1133">Transmembrane helix</keyword>
<gene>
    <name evidence="3" type="ORF">BJP25_05565</name>
</gene>
<feature type="region of interest" description="Disordered" evidence="1">
    <location>
        <begin position="1"/>
        <end position="30"/>
    </location>
</feature>
<organism evidence="3 4">
    <name type="scientific">Actinokineospora bangkokensis</name>
    <dbReference type="NCBI Taxonomy" id="1193682"/>
    <lineage>
        <taxon>Bacteria</taxon>
        <taxon>Bacillati</taxon>
        <taxon>Actinomycetota</taxon>
        <taxon>Actinomycetes</taxon>
        <taxon>Pseudonocardiales</taxon>
        <taxon>Pseudonocardiaceae</taxon>
        <taxon>Actinokineospora</taxon>
    </lineage>
</organism>
<keyword evidence="4" id="KW-1185">Reference proteome</keyword>
<dbReference type="Proteomes" id="UP000186040">
    <property type="component" value="Unassembled WGS sequence"/>
</dbReference>
<proteinExistence type="predicted"/>
<feature type="transmembrane region" description="Helical" evidence="2">
    <location>
        <begin position="68"/>
        <end position="90"/>
    </location>
</feature>
<keyword evidence="2" id="KW-0812">Transmembrane</keyword>
<keyword evidence="2" id="KW-0472">Membrane</keyword>
<dbReference type="AlphaFoldDB" id="A0A1Q9LC01"/>
<accession>A0A1Q9LC01</accession>
<sequence length="118" mass="13073">MHTLSGDDFDGDSRSRGIPGSDDAPTSNDATSVSLRELLRLGQQDHQREIDKLVAQHNTPRRSRTTSFVVKSAVVWSVWVTCMLFTAWLVPETLAVVGPASFGTAFSTWVLFVRGWHV</sequence>